<evidence type="ECO:0000313" key="1">
    <source>
        <dbReference type="EMBL" id="RJL35588.1"/>
    </source>
</evidence>
<comment type="caution">
    <text evidence="1">The sequence shown here is derived from an EMBL/GenBank/DDBJ whole genome shotgun (WGS) entry which is preliminary data.</text>
</comment>
<reference evidence="1 2" key="1">
    <citation type="submission" date="2018-09" db="EMBL/GenBank/DDBJ databases">
        <title>YIM 75507 draft genome.</title>
        <authorList>
            <person name="Tang S."/>
            <person name="Feng Y."/>
        </authorList>
    </citation>
    <scope>NUCLEOTIDE SEQUENCE [LARGE SCALE GENOMIC DNA]</scope>
    <source>
        <strain evidence="1 2">YIM 75507</strain>
    </source>
</reference>
<dbReference type="RefSeq" id="WP_119924561.1">
    <property type="nucleotide sequence ID" value="NZ_QZEY01000001.1"/>
</dbReference>
<dbReference type="EMBL" id="QZEY01000001">
    <property type="protein sequence ID" value="RJL35588.1"/>
    <property type="molecule type" value="Genomic_DNA"/>
</dbReference>
<accession>A0A3A4BVG5</accession>
<dbReference type="AlphaFoldDB" id="A0A3A4BVG5"/>
<gene>
    <name evidence="1" type="ORF">D5H75_01985</name>
</gene>
<organism evidence="1 2">
    <name type="scientific">Bailinhaonella thermotolerans</name>
    <dbReference type="NCBI Taxonomy" id="1070861"/>
    <lineage>
        <taxon>Bacteria</taxon>
        <taxon>Bacillati</taxon>
        <taxon>Actinomycetota</taxon>
        <taxon>Actinomycetes</taxon>
        <taxon>Streptosporangiales</taxon>
        <taxon>Streptosporangiaceae</taxon>
        <taxon>Bailinhaonella</taxon>
    </lineage>
</organism>
<keyword evidence="2" id="KW-1185">Reference proteome</keyword>
<evidence type="ECO:0000313" key="2">
    <source>
        <dbReference type="Proteomes" id="UP000265768"/>
    </source>
</evidence>
<proteinExistence type="predicted"/>
<protein>
    <submittedName>
        <fullName evidence="1">Uncharacterized protein</fullName>
    </submittedName>
</protein>
<dbReference type="Proteomes" id="UP000265768">
    <property type="component" value="Unassembled WGS sequence"/>
</dbReference>
<sequence>MVEMVSGRHQVELRVIQVQRAARRELGCLYTAPRLEPPGAERVMREALAEGVTCRALYQSADLARPGVLPPVESLDHPAPGTSP</sequence>
<name>A0A3A4BVG5_9ACTN</name>